<name>A0AAN8FUV2_TRICO</name>
<dbReference type="EMBL" id="WIXE01010781">
    <property type="protein sequence ID" value="KAK5977305.1"/>
    <property type="molecule type" value="Genomic_DNA"/>
</dbReference>
<dbReference type="AlphaFoldDB" id="A0AAN8FUV2"/>
<comment type="caution">
    <text evidence="1">The sequence shown here is derived from an EMBL/GenBank/DDBJ whole genome shotgun (WGS) entry which is preliminary data.</text>
</comment>
<proteinExistence type="predicted"/>
<protein>
    <submittedName>
        <fullName evidence="1">Uncharacterized protein</fullName>
    </submittedName>
</protein>
<evidence type="ECO:0000313" key="1">
    <source>
        <dbReference type="EMBL" id="KAK5977305.1"/>
    </source>
</evidence>
<keyword evidence="2" id="KW-1185">Reference proteome</keyword>
<dbReference type="Proteomes" id="UP001331761">
    <property type="component" value="Unassembled WGS sequence"/>
</dbReference>
<sequence length="98" mass="11723">MLITHHSVMPEKLPVALTFVQWNASDWVETYDMPPMVVADKRHSYSTSHTTKFSETDENRNSKCFKDQERRIEDFVTPKRRSRIYLDSYRHSRFLDIA</sequence>
<reference evidence="1 2" key="1">
    <citation type="submission" date="2019-10" db="EMBL/GenBank/DDBJ databases">
        <title>Assembly and Annotation for the nematode Trichostrongylus colubriformis.</title>
        <authorList>
            <person name="Martin J."/>
        </authorList>
    </citation>
    <scope>NUCLEOTIDE SEQUENCE [LARGE SCALE GENOMIC DNA]</scope>
    <source>
        <strain evidence="1">G859</strain>
        <tissue evidence="1">Whole worm</tissue>
    </source>
</reference>
<evidence type="ECO:0000313" key="2">
    <source>
        <dbReference type="Proteomes" id="UP001331761"/>
    </source>
</evidence>
<accession>A0AAN8FUV2</accession>
<organism evidence="1 2">
    <name type="scientific">Trichostrongylus colubriformis</name>
    <name type="common">Black scour worm</name>
    <dbReference type="NCBI Taxonomy" id="6319"/>
    <lineage>
        <taxon>Eukaryota</taxon>
        <taxon>Metazoa</taxon>
        <taxon>Ecdysozoa</taxon>
        <taxon>Nematoda</taxon>
        <taxon>Chromadorea</taxon>
        <taxon>Rhabditida</taxon>
        <taxon>Rhabditina</taxon>
        <taxon>Rhabditomorpha</taxon>
        <taxon>Strongyloidea</taxon>
        <taxon>Trichostrongylidae</taxon>
        <taxon>Trichostrongylus</taxon>
    </lineage>
</organism>
<gene>
    <name evidence="1" type="ORF">GCK32_022080</name>
</gene>